<dbReference type="PANTHER" id="PTHR24241:SF59">
    <property type="entry name" value="ADIPOKINETIC HORMONE RECEPTOR, ISOFORM C"/>
    <property type="match status" value="1"/>
</dbReference>
<evidence type="ECO:0000313" key="11">
    <source>
        <dbReference type="EMBL" id="ODM94063.1"/>
    </source>
</evidence>
<dbReference type="Pfam" id="PF00001">
    <property type="entry name" value="7tm_1"/>
    <property type="match status" value="1"/>
</dbReference>
<proteinExistence type="inferred from homology"/>
<keyword evidence="8" id="KW-0297">G-protein coupled receptor</keyword>
<dbReference type="InterPro" id="IPR000276">
    <property type="entry name" value="GPCR_Rhodpsn"/>
</dbReference>
<reference evidence="11 12" key="1">
    <citation type="journal article" date="2016" name="Genome Biol. Evol.">
        <title>Gene Family Evolution Reflects Adaptation to Soil Environmental Stressors in the Genome of the Collembolan Orchesella cincta.</title>
        <authorList>
            <person name="Faddeeva-Vakhrusheva A."/>
            <person name="Derks M.F."/>
            <person name="Anvar S.Y."/>
            <person name="Agamennone V."/>
            <person name="Suring W."/>
            <person name="Smit S."/>
            <person name="van Straalen N.M."/>
            <person name="Roelofs D."/>
        </authorList>
    </citation>
    <scope>NUCLEOTIDE SEQUENCE [LARGE SCALE GENOMIC DNA]</scope>
    <source>
        <tissue evidence="11">Mixed pool</tissue>
    </source>
</reference>
<sequence>MNIWFANENESNFELPFNFNTQSGSVLRGSDIDSNELPDVFTKVAPGAYPCIIAYAVVFLVAAVGNMIEFLSVWRRLRKRSTAMNRLLLHLCIADIMVVFMVAAVEIFWRISIGWYAGDFMCKLVQYFRAFGLYLSSLMLICLSLDRFYAVCFPLRAVDASRRVKIMLIIAWTAAALCAAPQCIVFRVQSHPDFPAFRQCNSILSGVAAEAINTAISMSFMYFLPILVIIFSYGNIIIRLARESDGALDADNNDRFLRRSGASVMDRAKIKTLKLSFVIVMVFIFCWTPYVVISIW</sequence>
<evidence type="ECO:0000313" key="12">
    <source>
        <dbReference type="Proteomes" id="UP000094527"/>
    </source>
</evidence>
<evidence type="ECO:0000259" key="10">
    <source>
        <dbReference type="PROSITE" id="PS50262"/>
    </source>
</evidence>
<dbReference type="AlphaFoldDB" id="A0A1D2MM35"/>
<feature type="domain" description="G-protein coupled receptors family 1 profile" evidence="10">
    <location>
        <begin position="65"/>
        <end position="296"/>
    </location>
</feature>
<comment type="subcellular location">
    <subcellularLocation>
        <location evidence="1">Cell membrane</location>
        <topology evidence="1">Multi-pass membrane protein</topology>
    </subcellularLocation>
</comment>
<keyword evidence="8" id="KW-0807">Transducer</keyword>
<evidence type="ECO:0000256" key="9">
    <source>
        <dbReference type="SAM" id="Phobius"/>
    </source>
</evidence>
<comment type="caution">
    <text evidence="11">The sequence shown here is derived from an EMBL/GenBank/DDBJ whole genome shotgun (WGS) entry which is preliminary data.</text>
</comment>
<dbReference type="STRING" id="48709.A0A1D2MM35"/>
<dbReference type="OrthoDB" id="6435638at2759"/>
<feature type="transmembrane region" description="Helical" evidence="9">
    <location>
        <begin position="167"/>
        <end position="188"/>
    </location>
</feature>
<evidence type="ECO:0000256" key="5">
    <source>
        <dbReference type="ARBA" id="ARBA00022989"/>
    </source>
</evidence>
<accession>A0A1D2MM35</accession>
<feature type="transmembrane region" description="Helical" evidence="9">
    <location>
        <begin position="88"/>
        <end position="111"/>
    </location>
</feature>
<evidence type="ECO:0000256" key="7">
    <source>
        <dbReference type="ARBA" id="ARBA00023170"/>
    </source>
</evidence>
<dbReference type="PROSITE" id="PS00237">
    <property type="entry name" value="G_PROTEIN_RECEP_F1_1"/>
    <property type="match status" value="1"/>
</dbReference>
<dbReference type="PANTHER" id="PTHR24241">
    <property type="entry name" value="NEUROPEPTIDE RECEPTOR-RELATED G-PROTEIN COUPLED RECEPTOR"/>
    <property type="match status" value="1"/>
</dbReference>
<name>A0A1D2MM35_ORCCI</name>
<dbReference type="GO" id="GO:0005886">
    <property type="term" value="C:plasma membrane"/>
    <property type="evidence" value="ECO:0007669"/>
    <property type="project" value="UniProtKB-SubCell"/>
</dbReference>
<feature type="transmembrane region" description="Helical" evidence="9">
    <location>
        <begin position="131"/>
        <end position="155"/>
    </location>
</feature>
<protein>
    <submittedName>
        <fullName evidence="11">Gonadotropin-releasing hormone II receptor</fullName>
    </submittedName>
</protein>
<keyword evidence="3" id="KW-1003">Cell membrane</keyword>
<feature type="transmembrane region" description="Helical" evidence="9">
    <location>
        <begin position="47"/>
        <end position="68"/>
    </location>
</feature>
<keyword evidence="5 9" id="KW-1133">Transmembrane helix</keyword>
<evidence type="ECO:0000256" key="2">
    <source>
        <dbReference type="ARBA" id="ARBA00010663"/>
    </source>
</evidence>
<evidence type="ECO:0000256" key="3">
    <source>
        <dbReference type="ARBA" id="ARBA00022475"/>
    </source>
</evidence>
<dbReference type="GO" id="GO:0042277">
    <property type="term" value="F:peptide binding"/>
    <property type="evidence" value="ECO:0007669"/>
    <property type="project" value="TreeGrafter"/>
</dbReference>
<dbReference type="EMBL" id="LJIJ01000866">
    <property type="protein sequence ID" value="ODM94063.1"/>
    <property type="molecule type" value="Genomic_DNA"/>
</dbReference>
<organism evidence="11 12">
    <name type="scientific">Orchesella cincta</name>
    <name type="common">Springtail</name>
    <name type="synonym">Podura cincta</name>
    <dbReference type="NCBI Taxonomy" id="48709"/>
    <lineage>
        <taxon>Eukaryota</taxon>
        <taxon>Metazoa</taxon>
        <taxon>Ecdysozoa</taxon>
        <taxon>Arthropoda</taxon>
        <taxon>Hexapoda</taxon>
        <taxon>Collembola</taxon>
        <taxon>Entomobryomorpha</taxon>
        <taxon>Entomobryoidea</taxon>
        <taxon>Orchesellidae</taxon>
        <taxon>Orchesellinae</taxon>
        <taxon>Orchesella</taxon>
    </lineage>
</organism>
<keyword evidence="12" id="KW-1185">Reference proteome</keyword>
<evidence type="ECO:0000256" key="4">
    <source>
        <dbReference type="ARBA" id="ARBA00022692"/>
    </source>
</evidence>
<dbReference type="Gene3D" id="1.20.1070.10">
    <property type="entry name" value="Rhodopsin 7-helix transmembrane proteins"/>
    <property type="match status" value="1"/>
</dbReference>
<evidence type="ECO:0000256" key="1">
    <source>
        <dbReference type="ARBA" id="ARBA00004651"/>
    </source>
</evidence>
<dbReference type="GO" id="GO:0032870">
    <property type="term" value="P:cellular response to hormone stimulus"/>
    <property type="evidence" value="ECO:0007669"/>
    <property type="project" value="TreeGrafter"/>
</dbReference>
<dbReference type="OMA" id="WFANENE"/>
<dbReference type="PROSITE" id="PS50262">
    <property type="entry name" value="G_PROTEIN_RECEP_F1_2"/>
    <property type="match status" value="1"/>
</dbReference>
<gene>
    <name evidence="11" type="ORF">Ocin01_12619</name>
</gene>
<feature type="transmembrane region" description="Helical" evidence="9">
    <location>
        <begin position="275"/>
        <end position="295"/>
    </location>
</feature>
<evidence type="ECO:0000256" key="8">
    <source>
        <dbReference type="RuleBase" id="RU000688"/>
    </source>
</evidence>
<feature type="transmembrane region" description="Helical" evidence="9">
    <location>
        <begin position="220"/>
        <end position="238"/>
    </location>
</feature>
<keyword evidence="7 8" id="KW-0675">Receptor</keyword>
<dbReference type="InterPro" id="IPR017452">
    <property type="entry name" value="GPCR_Rhodpsn_7TM"/>
</dbReference>
<keyword evidence="6 9" id="KW-0472">Membrane</keyword>
<evidence type="ECO:0000256" key="6">
    <source>
        <dbReference type="ARBA" id="ARBA00023136"/>
    </source>
</evidence>
<dbReference type="Proteomes" id="UP000094527">
    <property type="component" value="Unassembled WGS sequence"/>
</dbReference>
<comment type="similarity">
    <text evidence="2 8">Belongs to the G-protein coupled receptor 1 family.</text>
</comment>
<dbReference type="SUPFAM" id="SSF81321">
    <property type="entry name" value="Family A G protein-coupled receptor-like"/>
    <property type="match status" value="1"/>
</dbReference>
<dbReference type="GO" id="GO:0004930">
    <property type="term" value="F:G protein-coupled receptor activity"/>
    <property type="evidence" value="ECO:0007669"/>
    <property type="project" value="UniProtKB-KW"/>
</dbReference>
<dbReference type="PRINTS" id="PR00237">
    <property type="entry name" value="GPCRRHODOPSN"/>
</dbReference>
<keyword evidence="4 8" id="KW-0812">Transmembrane</keyword>